<dbReference type="EMBL" id="JARUHG010000004">
    <property type="protein sequence ID" value="MDR0183829.1"/>
    <property type="molecule type" value="Genomic_DNA"/>
</dbReference>
<dbReference type="Pfam" id="PF11153">
    <property type="entry name" value="DUF2931"/>
    <property type="match status" value="1"/>
</dbReference>
<feature type="chain" id="PRO_5047493669" evidence="1">
    <location>
        <begin position="22"/>
        <end position="224"/>
    </location>
</feature>
<name>A0ABU1CFV5_9GAMM</name>
<comment type="caution">
    <text evidence="2">The sequence shown here is derived from an EMBL/GenBank/DDBJ whole genome shotgun (WGS) entry which is preliminary data.</text>
</comment>
<gene>
    <name evidence="2" type="ORF">P8609_12745</name>
</gene>
<dbReference type="PROSITE" id="PS51257">
    <property type="entry name" value="PROKAR_LIPOPROTEIN"/>
    <property type="match status" value="1"/>
</dbReference>
<feature type="signal peptide" evidence="1">
    <location>
        <begin position="1"/>
        <end position="21"/>
    </location>
</feature>
<evidence type="ECO:0000313" key="2">
    <source>
        <dbReference type="EMBL" id="MDR0183829.1"/>
    </source>
</evidence>
<sequence length="224" mass="24946">MKRIGWWGALVLLALSSGCTSLTTSRQSRLPYDAWSLGFIAPDHMEVWIEVVEVEDQQGRLFARPGWGLAAVGTQRDPAGWTEPYAFGNSNPITGAVLPERLYVRWQSLVEPQTYRVFIDIDERTRQLMLSDDPPPSNMNFPEGKRFYRRHLVLSLAPGGWVKGWVTGASADPVEVLCVRGGVEPKGPYDGLSGGTYRPVSERAVPYLKTHPIPYDSWKCDPGG</sequence>
<evidence type="ECO:0000256" key="1">
    <source>
        <dbReference type="SAM" id="SignalP"/>
    </source>
</evidence>
<dbReference type="Proteomes" id="UP001233535">
    <property type="component" value="Unassembled WGS sequence"/>
</dbReference>
<reference evidence="2 3" key="1">
    <citation type="submission" date="2023-04" db="EMBL/GenBank/DDBJ databases">
        <title>Lysobacter sp. strain UC isolated from soil sample.</title>
        <authorList>
            <person name="Choksket S."/>
            <person name="Harshvardhan F."/>
            <person name="Rana R."/>
            <person name="Patil P.B."/>
            <person name="Korpole S."/>
        </authorList>
    </citation>
    <scope>NUCLEOTIDE SEQUENCE [LARGE SCALE GENOMIC DNA]</scope>
    <source>
        <strain evidence="2 3">UC</strain>
    </source>
</reference>
<proteinExistence type="predicted"/>
<organism evidence="2 3">
    <name type="scientific">Lysobacter arvi</name>
    <dbReference type="NCBI Taxonomy" id="3038776"/>
    <lineage>
        <taxon>Bacteria</taxon>
        <taxon>Pseudomonadati</taxon>
        <taxon>Pseudomonadota</taxon>
        <taxon>Gammaproteobacteria</taxon>
        <taxon>Lysobacterales</taxon>
        <taxon>Lysobacteraceae</taxon>
        <taxon>Lysobacter</taxon>
    </lineage>
</organism>
<dbReference type="RefSeq" id="WP_309262973.1">
    <property type="nucleotide sequence ID" value="NZ_JARUHG010000004.1"/>
</dbReference>
<accession>A0ABU1CFV5</accession>
<evidence type="ECO:0000313" key="3">
    <source>
        <dbReference type="Proteomes" id="UP001233535"/>
    </source>
</evidence>
<keyword evidence="1" id="KW-0732">Signal</keyword>
<keyword evidence="3" id="KW-1185">Reference proteome</keyword>
<protein>
    <submittedName>
        <fullName evidence="2">DUF2931 family protein</fullName>
    </submittedName>
</protein>
<dbReference type="InterPro" id="IPR021326">
    <property type="entry name" value="DUF2931"/>
</dbReference>